<dbReference type="SUPFAM" id="SSF46785">
    <property type="entry name" value="Winged helix' DNA-binding domain"/>
    <property type="match status" value="1"/>
</dbReference>
<protein>
    <submittedName>
        <fullName evidence="5">Transcriptional regulator, MarR family</fullName>
    </submittedName>
</protein>
<evidence type="ECO:0000256" key="1">
    <source>
        <dbReference type="ARBA" id="ARBA00023015"/>
    </source>
</evidence>
<proteinExistence type="predicted"/>
<dbReference type="PROSITE" id="PS50995">
    <property type="entry name" value="HTH_MARR_2"/>
    <property type="match status" value="1"/>
</dbReference>
<evidence type="ECO:0000313" key="5">
    <source>
        <dbReference type="EMBL" id="SED69586.1"/>
    </source>
</evidence>
<organism evidence="5 6">
    <name type="scientific">Bradyrhizobium lablabi</name>
    <dbReference type="NCBI Taxonomy" id="722472"/>
    <lineage>
        <taxon>Bacteria</taxon>
        <taxon>Pseudomonadati</taxon>
        <taxon>Pseudomonadota</taxon>
        <taxon>Alphaproteobacteria</taxon>
        <taxon>Hyphomicrobiales</taxon>
        <taxon>Nitrobacteraceae</taxon>
        <taxon>Bradyrhizobium</taxon>
    </lineage>
</organism>
<keyword evidence="1" id="KW-0805">Transcription regulation</keyword>
<dbReference type="Gene3D" id="1.10.10.10">
    <property type="entry name" value="Winged helix-like DNA-binding domain superfamily/Winged helix DNA-binding domain"/>
    <property type="match status" value="1"/>
</dbReference>
<dbReference type="InterPro" id="IPR036390">
    <property type="entry name" value="WH_DNA-bd_sf"/>
</dbReference>
<dbReference type="SMART" id="SM00347">
    <property type="entry name" value="HTH_MARR"/>
    <property type="match status" value="1"/>
</dbReference>
<dbReference type="Pfam" id="PF01047">
    <property type="entry name" value="MarR"/>
    <property type="match status" value="1"/>
</dbReference>
<accession>A0A1M7CGJ3</accession>
<gene>
    <name evidence="5" type="ORF">SAMN05444171_4846</name>
</gene>
<dbReference type="PANTHER" id="PTHR33164:SF105">
    <property type="entry name" value="TRANSCRIPTIONAL REPRESSOR PROTEIN-RELATED"/>
    <property type="match status" value="1"/>
</dbReference>
<name>A0A1M7CGJ3_9BRAD</name>
<feature type="domain" description="HTH marR-type" evidence="4">
    <location>
        <begin position="3"/>
        <end position="135"/>
    </location>
</feature>
<dbReference type="OrthoDB" id="2287011at2"/>
<dbReference type="Proteomes" id="UP000183208">
    <property type="component" value="Unassembled WGS sequence"/>
</dbReference>
<dbReference type="GO" id="GO:0006950">
    <property type="term" value="P:response to stress"/>
    <property type="evidence" value="ECO:0007669"/>
    <property type="project" value="TreeGrafter"/>
</dbReference>
<dbReference type="PROSITE" id="PS01117">
    <property type="entry name" value="HTH_MARR_1"/>
    <property type="match status" value="1"/>
</dbReference>
<dbReference type="EMBL" id="FNTI01000001">
    <property type="protein sequence ID" value="SED69586.1"/>
    <property type="molecule type" value="Genomic_DNA"/>
</dbReference>
<dbReference type="InterPro" id="IPR000835">
    <property type="entry name" value="HTH_MarR-typ"/>
</dbReference>
<dbReference type="InterPro" id="IPR036388">
    <property type="entry name" value="WH-like_DNA-bd_sf"/>
</dbReference>
<dbReference type="AlphaFoldDB" id="A0A1M7CGJ3"/>
<sequence length="142" mass="15751">MLSYCNNASLRKAARRLGKLYDAVLEPSGLKATQFSLLTQIYDLGNPTMAEFAKSLLMDLSAMRHSLGPLIRDGLVLLRGDAKDRRVKRVVLTGAGVAKFKEAMQLWRKAQGRFEKAFGSARAAKLRSELKLLTSKGFEDAF</sequence>
<evidence type="ECO:0000259" key="4">
    <source>
        <dbReference type="PROSITE" id="PS50995"/>
    </source>
</evidence>
<evidence type="ECO:0000256" key="2">
    <source>
        <dbReference type="ARBA" id="ARBA00023125"/>
    </source>
</evidence>
<dbReference type="GO" id="GO:0003700">
    <property type="term" value="F:DNA-binding transcription factor activity"/>
    <property type="evidence" value="ECO:0007669"/>
    <property type="project" value="InterPro"/>
</dbReference>
<dbReference type="GO" id="GO:0003677">
    <property type="term" value="F:DNA binding"/>
    <property type="evidence" value="ECO:0007669"/>
    <property type="project" value="UniProtKB-KW"/>
</dbReference>
<evidence type="ECO:0000313" key="6">
    <source>
        <dbReference type="Proteomes" id="UP000183208"/>
    </source>
</evidence>
<reference evidence="5 6" key="1">
    <citation type="submission" date="2016-10" db="EMBL/GenBank/DDBJ databases">
        <authorList>
            <person name="de Groot N.N."/>
        </authorList>
    </citation>
    <scope>NUCLEOTIDE SEQUENCE [LARGE SCALE GENOMIC DNA]</scope>
    <source>
        <strain evidence="5 6">GAS522</strain>
    </source>
</reference>
<keyword evidence="3" id="KW-0804">Transcription</keyword>
<dbReference type="InterPro" id="IPR023187">
    <property type="entry name" value="Tscrpt_reg_MarR-type_CS"/>
</dbReference>
<keyword evidence="2" id="KW-0238">DNA-binding</keyword>
<evidence type="ECO:0000256" key="3">
    <source>
        <dbReference type="ARBA" id="ARBA00023163"/>
    </source>
</evidence>
<dbReference type="PANTHER" id="PTHR33164">
    <property type="entry name" value="TRANSCRIPTIONAL REGULATOR, MARR FAMILY"/>
    <property type="match status" value="1"/>
</dbReference>
<dbReference type="InterPro" id="IPR039422">
    <property type="entry name" value="MarR/SlyA-like"/>
</dbReference>